<keyword evidence="4" id="KW-0862">Zinc</keyword>
<dbReference type="Proteomes" id="UP000503640">
    <property type="component" value="Unassembled WGS sequence"/>
</dbReference>
<dbReference type="GO" id="GO:0008641">
    <property type="term" value="F:ubiquitin-like modifier activating enzyme activity"/>
    <property type="evidence" value="ECO:0007669"/>
    <property type="project" value="InterPro"/>
</dbReference>
<evidence type="ECO:0000259" key="6">
    <source>
        <dbReference type="Pfam" id="PF00899"/>
    </source>
</evidence>
<evidence type="ECO:0000313" key="8">
    <source>
        <dbReference type="EMBL" id="GEJ55953.1"/>
    </source>
</evidence>
<evidence type="ECO:0000256" key="1">
    <source>
        <dbReference type="ARBA" id="ARBA00022670"/>
    </source>
</evidence>
<feature type="domain" description="JAB" evidence="7">
    <location>
        <begin position="9"/>
        <end position="130"/>
    </location>
</feature>
<dbReference type="Pfam" id="PF00899">
    <property type="entry name" value="ThiF"/>
    <property type="match status" value="1"/>
</dbReference>
<dbReference type="GO" id="GO:0008237">
    <property type="term" value="F:metallopeptidase activity"/>
    <property type="evidence" value="ECO:0007669"/>
    <property type="project" value="UniProtKB-KW"/>
</dbReference>
<dbReference type="GO" id="GO:0061503">
    <property type="term" value="F:tRNA threonylcarbamoyladenosine dehydratase"/>
    <property type="evidence" value="ECO:0007669"/>
    <property type="project" value="TreeGrafter"/>
</dbReference>
<protein>
    <submittedName>
        <fullName evidence="8">Thiamine biosynthesis protein ThiF</fullName>
    </submittedName>
</protein>
<reference evidence="9" key="1">
    <citation type="journal article" date="2020" name="Appl. Environ. Microbiol.">
        <title>Diazotrophic Anaeromyxobacter Isolates from Soils.</title>
        <authorList>
            <person name="Masuda Y."/>
            <person name="Yamanaka H."/>
            <person name="Xu Z.X."/>
            <person name="Shiratori Y."/>
            <person name="Aono T."/>
            <person name="Amachi S."/>
            <person name="Senoo K."/>
            <person name="Itoh H."/>
        </authorList>
    </citation>
    <scope>NUCLEOTIDE SEQUENCE [LARGE SCALE GENOMIC DNA]</scope>
    <source>
        <strain evidence="9">R267</strain>
    </source>
</reference>
<dbReference type="Gene3D" id="3.40.50.720">
    <property type="entry name" value="NAD(P)-binding Rossmann-like Domain"/>
    <property type="match status" value="1"/>
</dbReference>
<dbReference type="SUPFAM" id="SSF102712">
    <property type="entry name" value="JAB1/MPN domain"/>
    <property type="match status" value="1"/>
</dbReference>
<dbReference type="RefSeq" id="WP_176063008.1">
    <property type="nucleotide sequence ID" value="NZ_BJTG01000002.1"/>
</dbReference>
<dbReference type="GO" id="GO:0061504">
    <property type="term" value="P:cyclic threonylcarbamoyladenosine biosynthetic process"/>
    <property type="evidence" value="ECO:0007669"/>
    <property type="project" value="TreeGrafter"/>
</dbReference>
<gene>
    <name evidence="8" type="ORF">AMYX_06940</name>
</gene>
<keyword evidence="9" id="KW-1185">Reference proteome</keyword>
<dbReference type="PANTHER" id="PTHR43267">
    <property type="entry name" value="TRNA THREONYLCARBAMOYLADENOSINE DEHYDRATASE"/>
    <property type="match status" value="1"/>
</dbReference>
<accession>A0A7I9VHS0</accession>
<dbReference type="Pfam" id="PF14464">
    <property type="entry name" value="Prok-JAB"/>
    <property type="match status" value="1"/>
</dbReference>
<evidence type="ECO:0000259" key="7">
    <source>
        <dbReference type="Pfam" id="PF14464"/>
    </source>
</evidence>
<dbReference type="InterPro" id="IPR045886">
    <property type="entry name" value="ThiF/MoeB/HesA"/>
</dbReference>
<proteinExistence type="predicted"/>
<evidence type="ECO:0000256" key="4">
    <source>
        <dbReference type="ARBA" id="ARBA00022833"/>
    </source>
</evidence>
<organism evidence="8 9">
    <name type="scientific">Anaeromyxobacter diazotrophicus</name>
    <dbReference type="NCBI Taxonomy" id="2590199"/>
    <lineage>
        <taxon>Bacteria</taxon>
        <taxon>Pseudomonadati</taxon>
        <taxon>Myxococcota</taxon>
        <taxon>Myxococcia</taxon>
        <taxon>Myxococcales</taxon>
        <taxon>Cystobacterineae</taxon>
        <taxon>Anaeromyxobacteraceae</taxon>
        <taxon>Anaeromyxobacter</taxon>
    </lineage>
</organism>
<dbReference type="GO" id="GO:0046872">
    <property type="term" value="F:metal ion binding"/>
    <property type="evidence" value="ECO:0007669"/>
    <property type="project" value="UniProtKB-KW"/>
</dbReference>
<keyword evidence="3" id="KW-0378">Hydrolase</keyword>
<dbReference type="InterPro" id="IPR000594">
    <property type="entry name" value="ThiF_NAD_FAD-bd"/>
</dbReference>
<name>A0A7I9VHS0_9BACT</name>
<feature type="domain" description="THIF-type NAD/FAD binding fold" evidence="6">
    <location>
        <begin position="172"/>
        <end position="415"/>
    </location>
</feature>
<evidence type="ECO:0000256" key="3">
    <source>
        <dbReference type="ARBA" id="ARBA00022801"/>
    </source>
</evidence>
<comment type="caution">
    <text evidence="8">The sequence shown here is derived from an EMBL/GenBank/DDBJ whole genome shotgun (WGS) entry which is preliminary data.</text>
</comment>
<dbReference type="EMBL" id="BJTG01000002">
    <property type="protein sequence ID" value="GEJ55953.1"/>
    <property type="molecule type" value="Genomic_DNA"/>
</dbReference>
<dbReference type="Gene3D" id="3.40.140.10">
    <property type="entry name" value="Cytidine Deaminase, domain 2"/>
    <property type="match status" value="1"/>
</dbReference>
<dbReference type="SUPFAM" id="SSF69572">
    <property type="entry name" value="Activating enzymes of the ubiquitin-like proteins"/>
    <property type="match status" value="1"/>
</dbReference>
<dbReference type="CDD" id="cd01483">
    <property type="entry name" value="E1_enzyme_family"/>
    <property type="match status" value="1"/>
</dbReference>
<dbReference type="GO" id="GO:0006508">
    <property type="term" value="P:proteolysis"/>
    <property type="evidence" value="ECO:0007669"/>
    <property type="project" value="UniProtKB-KW"/>
</dbReference>
<dbReference type="InterPro" id="IPR035985">
    <property type="entry name" value="Ubiquitin-activating_enz"/>
</dbReference>
<keyword evidence="5" id="KW-0482">Metalloprotease</keyword>
<keyword evidence="1" id="KW-0645">Protease</keyword>
<dbReference type="PANTHER" id="PTHR43267:SF1">
    <property type="entry name" value="TRNA THREONYLCARBAMOYLADENOSINE DEHYDRATASE"/>
    <property type="match status" value="1"/>
</dbReference>
<evidence type="ECO:0000256" key="2">
    <source>
        <dbReference type="ARBA" id="ARBA00022723"/>
    </source>
</evidence>
<evidence type="ECO:0000256" key="5">
    <source>
        <dbReference type="ARBA" id="ARBA00023049"/>
    </source>
</evidence>
<dbReference type="InterPro" id="IPR028090">
    <property type="entry name" value="JAB_dom_prok"/>
</dbReference>
<evidence type="ECO:0000313" key="9">
    <source>
        <dbReference type="Proteomes" id="UP000503640"/>
    </source>
</evidence>
<dbReference type="AlphaFoldDB" id="A0A7I9VHS0"/>
<keyword evidence="2" id="KW-0479">Metal-binding</keyword>
<sequence>MVTLTILEPQLDELLAAIFAEQPNEGAAFLICGTSHTEREDRLLVREVVPVERAHYLVREPQRLSIDSQAYANAAKRAEADGSSVVFVHSHPGGVGEFSPQDDHEEPKLMTFLDARVPGRLHGSLVIASRSDLRGRVWGRGRWTDIARIRVLGGRFRFHDQVGEARPLPEFYDRQVRAFGEDVQRLLHALHVGVVGAGGTGSAVAEQLARLGVGELSIFDGDTLTATNVTRVYGSTVAATGMNKAELARAHLAAIGLRTKVTAIPAYIDEEAVAKRLRDCDIVFGCTDKATPRSLLVALATRYYIPTFDVAVKIDSADGVLRGIFGRVTTLMPGEACLFCRGRITAAAIALEALDPVERRARAAERYAPELEENDPAVITFTTAVAAQGVTEMLHRLTGFMGEERRSTEVLLRFQDSLVSRNRQPPAPDCICMRKALWGRGDGRDFLGVVWAK</sequence>